<dbReference type="VEuPathDB" id="VectorBase:ADAR2_007225"/>
<protein>
    <recommendedName>
        <fullName evidence="2">ZAD domain-containing protein</fullName>
    </recommendedName>
</protein>
<dbReference type="GO" id="GO:0005634">
    <property type="term" value="C:nucleus"/>
    <property type="evidence" value="ECO:0007669"/>
    <property type="project" value="InterPro"/>
</dbReference>
<evidence type="ECO:0000259" key="2">
    <source>
        <dbReference type="SMART" id="SM00868"/>
    </source>
</evidence>
<name>A0A2M4CJM2_ANODA</name>
<evidence type="ECO:0000256" key="1">
    <source>
        <dbReference type="SAM" id="MobiDB-lite"/>
    </source>
</evidence>
<feature type="domain" description="ZAD" evidence="2">
    <location>
        <begin position="49"/>
        <end position="126"/>
    </location>
</feature>
<proteinExistence type="predicted"/>
<sequence>MVEIDPLTVSQGELCYTAEYRIQSECWTEEFVKSEVEIRSEIADPAVRLCRLCGSLRDEWETCFTSTGELAIDPQRLIILRLLCSVMITFEADPDAVICGFCCHKLDEMVSLRSIWLSNSTMIEQQRITVAAIENVRPMVWFPENAIKQESPMKDVATEAPLSSENCSVAVQTYTPVIGQADSPVIEIINQSEDSETCLDSAVQTDPPPVFPPEEPSNSHIDGREITNLPSDDGISTIDLTSNDDIPIVDLTCGEVSSQDSPVDEEKDILIRKAILLVQNKFKVKRLKEPKRRKSARLRNMTC</sequence>
<evidence type="ECO:0000313" key="3">
    <source>
        <dbReference type="EMBL" id="MBW65449.1"/>
    </source>
</evidence>
<dbReference type="InterPro" id="IPR012934">
    <property type="entry name" value="Znf_AD"/>
</dbReference>
<organism evidence="3">
    <name type="scientific">Anopheles darlingi</name>
    <name type="common">Mosquito</name>
    <dbReference type="NCBI Taxonomy" id="43151"/>
    <lineage>
        <taxon>Eukaryota</taxon>
        <taxon>Metazoa</taxon>
        <taxon>Ecdysozoa</taxon>
        <taxon>Arthropoda</taxon>
        <taxon>Hexapoda</taxon>
        <taxon>Insecta</taxon>
        <taxon>Pterygota</taxon>
        <taxon>Neoptera</taxon>
        <taxon>Endopterygota</taxon>
        <taxon>Diptera</taxon>
        <taxon>Nematocera</taxon>
        <taxon>Culicoidea</taxon>
        <taxon>Culicidae</taxon>
        <taxon>Anophelinae</taxon>
        <taxon>Anopheles</taxon>
    </lineage>
</organism>
<accession>A0A2M4CJM2</accession>
<dbReference type="SMART" id="SM00868">
    <property type="entry name" value="zf-AD"/>
    <property type="match status" value="1"/>
</dbReference>
<feature type="region of interest" description="Disordered" evidence="1">
    <location>
        <begin position="214"/>
        <end position="233"/>
    </location>
</feature>
<dbReference type="EMBL" id="GGFL01001271">
    <property type="protein sequence ID" value="MBW65449.1"/>
    <property type="molecule type" value="Transcribed_RNA"/>
</dbReference>
<reference evidence="3" key="1">
    <citation type="submission" date="2018-01" db="EMBL/GenBank/DDBJ databases">
        <title>An insight into the sialome of Amazonian anophelines.</title>
        <authorList>
            <person name="Ribeiro J.M."/>
            <person name="Scarpassa V."/>
            <person name="Calvo E."/>
        </authorList>
    </citation>
    <scope>NUCLEOTIDE SEQUENCE</scope>
</reference>
<dbReference type="AlphaFoldDB" id="A0A2M4CJM2"/>
<dbReference type="GO" id="GO:0008270">
    <property type="term" value="F:zinc ion binding"/>
    <property type="evidence" value="ECO:0007669"/>
    <property type="project" value="InterPro"/>
</dbReference>
<dbReference type="SUPFAM" id="SSF57716">
    <property type="entry name" value="Glucocorticoid receptor-like (DNA-binding domain)"/>
    <property type="match status" value="1"/>
</dbReference>